<dbReference type="Pfam" id="PF01040">
    <property type="entry name" value="UbiA"/>
    <property type="match status" value="1"/>
</dbReference>
<dbReference type="InterPro" id="IPR050475">
    <property type="entry name" value="Prenyltransferase_related"/>
</dbReference>
<gene>
    <name evidence="7" type="ORF">ACFQ1O_14145</name>
</gene>
<accession>A0ABW3I5I7</accession>
<comment type="caution">
    <text evidence="7">The sequence shown here is derived from an EMBL/GenBank/DDBJ whole genome shotgun (WGS) entry which is preliminary data.</text>
</comment>
<dbReference type="PANTHER" id="PTHR42723:SF1">
    <property type="entry name" value="CHLOROPHYLL SYNTHASE, CHLOROPLASTIC"/>
    <property type="match status" value="1"/>
</dbReference>
<evidence type="ECO:0000256" key="1">
    <source>
        <dbReference type="ARBA" id="ARBA00004141"/>
    </source>
</evidence>
<protein>
    <submittedName>
        <fullName evidence="7">Geranylgeranylglycerol-phosphate geranylgeranyltransferase</fullName>
    </submittedName>
</protein>
<sequence length="308" mass="35356">MLSRKNKLVLKKLLSLFSVVRGYNILIIVIAQYLSSIYILAKDASLKEVVLDSKLFVLVFATSLVIAAGYIINNFYDSEKDLINRPRKSMLDRLVSQNTKLSVYFVLNIITVLLASYVSFKATLFFSSYIFMIWFYSHKLKKYPFVGNIIASSLAIAPFFIVFVYYQNFDTVVFFHGLYLVLIISMREITKDLENIKGDLALGYQTLPVTYGIKVTKNLLSGLLVFTCLTIGSLLLFFDIGQMNYYFYLCILLLCFYSVKLWKANRRKQYVLLHNLLKLIIVVGAFSIILIKPNLLLSKIKSLSVLFN</sequence>
<evidence type="ECO:0000256" key="2">
    <source>
        <dbReference type="ARBA" id="ARBA00022475"/>
    </source>
</evidence>
<feature type="transmembrane region" description="Helical" evidence="6">
    <location>
        <begin position="219"/>
        <end position="237"/>
    </location>
</feature>
<reference evidence="8" key="1">
    <citation type="journal article" date="2019" name="Int. J. Syst. Evol. Microbiol.">
        <title>The Global Catalogue of Microorganisms (GCM) 10K type strain sequencing project: providing services to taxonomists for standard genome sequencing and annotation.</title>
        <authorList>
            <consortium name="The Broad Institute Genomics Platform"/>
            <consortium name="The Broad Institute Genome Sequencing Center for Infectious Disease"/>
            <person name="Wu L."/>
            <person name="Ma J."/>
        </authorList>
    </citation>
    <scope>NUCLEOTIDE SEQUENCE [LARGE SCALE GENOMIC DNA]</scope>
    <source>
        <strain evidence="8">CCUG 62114</strain>
    </source>
</reference>
<evidence type="ECO:0000256" key="4">
    <source>
        <dbReference type="ARBA" id="ARBA00022989"/>
    </source>
</evidence>
<dbReference type="Proteomes" id="UP001596997">
    <property type="component" value="Unassembled WGS sequence"/>
</dbReference>
<feature type="transmembrane region" description="Helical" evidence="6">
    <location>
        <begin position="103"/>
        <end position="136"/>
    </location>
</feature>
<feature type="transmembrane region" description="Helical" evidence="6">
    <location>
        <begin position="243"/>
        <end position="259"/>
    </location>
</feature>
<organism evidence="7 8">
    <name type="scientific">Pseudofulvibacter geojedonensis</name>
    <dbReference type="NCBI Taxonomy" id="1123758"/>
    <lineage>
        <taxon>Bacteria</taxon>
        <taxon>Pseudomonadati</taxon>
        <taxon>Bacteroidota</taxon>
        <taxon>Flavobacteriia</taxon>
        <taxon>Flavobacteriales</taxon>
        <taxon>Flavobacteriaceae</taxon>
        <taxon>Pseudofulvibacter</taxon>
    </lineage>
</organism>
<dbReference type="Gene3D" id="1.10.357.140">
    <property type="entry name" value="UbiA prenyltransferase"/>
    <property type="match status" value="1"/>
</dbReference>
<keyword evidence="3 6" id="KW-0812">Transmembrane</keyword>
<evidence type="ECO:0000256" key="5">
    <source>
        <dbReference type="ARBA" id="ARBA00023136"/>
    </source>
</evidence>
<dbReference type="InterPro" id="IPR000537">
    <property type="entry name" value="UbiA_prenyltransferase"/>
</dbReference>
<keyword evidence="5 6" id="KW-0472">Membrane</keyword>
<evidence type="ECO:0000256" key="3">
    <source>
        <dbReference type="ARBA" id="ARBA00022692"/>
    </source>
</evidence>
<dbReference type="InterPro" id="IPR044878">
    <property type="entry name" value="UbiA_sf"/>
</dbReference>
<keyword evidence="8" id="KW-1185">Reference proteome</keyword>
<keyword evidence="2" id="KW-1003">Cell membrane</keyword>
<dbReference type="PANTHER" id="PTHR42723">
    <property type="entry name" value="CHLOROPHYLL SYNTHASE"/>
    <property type="match status" value="1"/>
</dbReference>
<evidence type="ECO:0000313" key="8">
    <source>
        <dbReference type="Proteomes" id="UP001596997"/>
    </source>
</evidence>
<feature type="transmembrane region" description="Helical" evidence="6">
    <location>
        <begin position="53"/>
        <end position="72"/>
    </location>
</feature>
<evidence type="ECO:0000313" key="7">
    <source>
        <dbReference type="EMBL" id="MFD0965155.1"/>
    </source>
</evidence>
<feature type="transmembrane region" description="Helical" evidence="6">
    <location>
        <begin position="271"/>
        <end position="291"/>
    </location>
</feature>
<dbReference type="CDD" id="cd13961">
    <property type="entry name" value="PT_UbiA_DGGGPS"/>
    <property type="match status" value="1"/>
</dbReference>
<dbReference type="EMBL" id="JBHTJM010000011">
    <property type="protein sequence ID" value="MFD0965155.1"/>
    <property type="molecule type" value="Genomic_DNA"/>
</dbReference>
<name>A0ABW3I5I7_9FLAO</name>
<comment type="subcellular location">
    <subcellularLocation>
        <location evidence="1">Membrane</location>
        <topology evidence="1">Multi-pass membrane protein</topology>
    </subcellularLocation>
</comment>
<keyword evidence="4 6" id="KW-1133">Transmembrane helix</keyword>
<feature type="transmembrane region" description="Helical" evidence="6">
    <location>
        <begin position="20"/>
        <end position="41"/>
    </location>
</feature>
<evidence type="ECO:0000256" key="6">
    <source>
        <dbReference type="SAM" id="Phobius"/>
    </source>
</evidence>
<dbReference type="RefSeq" id="WP_377717080.1">
    <property type="nucleotide sequence ID" value="NZ_JBHTJM010000011.1"/>
</dbReference>
<feature type="transmembrane region" description="Helical" evidence="6">
    <location>
        <begin position="143"/>
        <end position="166"/>
    </location>
</feature>
<proteinExistence type="predicted"/>